<dbReference type="AlphaFoldDB" id="A0A099KSZ7"/>
<sequence length="260" mass="28952">MDNLFNNIGLLLLTITLGGCSEPDVHKQSKSIAFLTASTVNVNATKALNYEKFTKPTTVPTTNIERQALLKSLNIKTDSTIDERRLALFVRYTYFANSQDRQLNTLEQLVGEIANMRKSRPDDHELTALYGSATCLQTVFFLDNLGKTNLLSKKGSRYLDRAVKSAPNHLGVRLYRGITYAEMPAFLGKGRQAVADFTLIKSATNSQTDEKFTAMVDYYYAMALLKNQQQNNGLELLAALVDKNIVPWSARAATLLKDKG</sequence>
<evidence type="ECO:0000313" key="2">
    <source>
        <dbReference type="Proteomes" id="UP000029868"/>
    </source>
</evidence>
<name>A0A099KSZ7_COLPS</name>
<evidence type="ECO:0000313" key="1">
    <source>
        <dbReference type="EMBL" id="KGJ93899.1"/>
    </source>
</evidence>
<dbReference type="OrthoDB" id="6291391at2"/>
<proteinExistence type="predicted"/>
<organism evidence="1 2">
    <name type="scientific">Colwellia psychrerythraea</name>
    <name type="common">Vibrio psychroerythus</name>
    <dbReference type="NCBI Taxonomy" id="28229"/>
    <lineage>
        <taxon>Bacteria</taxon>
        <taxon>Pseudomonadati</taxon>
        <taxon>Pseudomonadota</taxon>
        <taxon>Gammaproteobacteria</taxon>
        <taxon>Alteromonadales</taxon>
        <taxon>Colwelliaceae</taxon>
        <taxon>Colwellia</taxon>
    </lineage>
</organism>
<dbReference type="RefSeq" id="WP_033082117.1">
    <property type="nucleotide sequence ID" value="NZ_JQEC01000021.1"/>
</dbReference>
<dbReference type="EMBL" id="JQEC01000021">
    <property type="protein sequence ID" value="KGJ93899.1"/>
    <property type="molecule type" value="Genomic_DNA"/>
</dbReference>
<gene>
    <name evidence="1" type="ORF">GAB14E_2454</name>
</gene>
<dbReference type="PATRIC" id="fig|28229.3.peg.2075"/>
<protein>
    <submittedName>
        <fullName evidence="1">Uncharacterized protein</fullName>
    </submittedName>
</protein>
<accession>A0A099KSZ7</accession>
<comment type="caution">
    <text evidence="1">The sequence shown here is derived from an EMBL/GenBank/DDBJ whole genome shotgun (WGS) entry which is preliminary data.</text>
</comment>
<dbReference type="Proteomes" id="UP000029868">
    <property type="component" value="Unassembled WGS sequence"/>
</dbReference>
<reference evidence="1 2" key="1">
    <citation type="submission" date="2014-08" db="EMBL/GenBank/DDBJ databases">
        <title>Genomic and Phenotypic Diversity of Colwellia psychrerythraea strains from Disparate Marine Basins.</title>
        <authorList>
            <person name="Techtmann S.M."/>
            <person name="Stelling S.C."/>
            <person name="Utturkar S.M."/>
            <person name="Alshibli N."/>
            <person name="Harris A."/>
            <person name="Brown S.D."/>
            <person name="Hazen T.C."/>
        </authorList>
    </citation>
    <scope>NUCLEOTIDE SEQUENCE [LARGE SCALE GENOMIC DNA]</scope>
    <source>
        <strain evidence="1 2">GAB14E</strain>
    </source>
</reference>